<dbReference type="InterPro" id="IPR003471">
    <property type="entry name" value="Adeno_E3_CR1"/>
</dbReference>
<feature type="domain" description="Adenovirus E3 region protein CR1" evidence="7">
    <location>
        <begin position="21"/>
        <end position="106"/>
    </location>
</feature>
<feature type="domain" description="Adenovirus E3 region protein CR2" evidence="6">
    <location>
        <begin position="372"/>
        <end position="410"/>
    </location>
</feature>
<evidence type="ECO:0000256" key="2">
    <source>
        <dbReference type="ARBA" id="ARBA00022518"/>
    </source>
</evidence>
<organism evidence="8 9">
    <name type="scientific">Human mastadenovirus D</name>
    <dbReference type="NCBI Taxonomy" id="130310"/>
    <lineage>
        <taxon>Viruses</taxon>
        <taxon>Varidnaviria</taxon>
        <taxon>Bamfordvirae</taxon>
        <taxon>Preplasmiviricota</taxon>
        <taxon>Polisuviricotina</taxon>
        <taxon>Pharingeaviricetes</taxon>
        <taxon>Rowavirales</taxon>
        <taxon>Adenoviridae</taxon>
        <taxon>Mastadenovirus</taxon>
        <taxon>Mastadenovirus dominans</taxon>
    </lineage>
</organism>
<keyword evidence="5" id="KW-0472">Membrane</keyword>
<keyword evidence="3" id="KW-0325">Glycoprotein</keyword>
<evidence type="ECO:0000256" key="1">
    <source>
        <dbReference type="ARBA" id="ARBA00006132"/>
    </source>
</evidence>
<dbReference type="EMBL" id="KF268324">
    <property type="protein sequence ID" value="AGT77573.1"/>
    <property type="molecule type" value="Genomic_DNA"/>
</dbReference>
<protein>
    <submittedName>
        <fullName evidence="8">E3 CR1-beta</fullName>
    </submittedName>
</protein>
<feature type="transmembrane region" description="Helical" evidence="5">
    <location>
        <begin position="377"/>
        <end position="400"/>
    </location>
</feature>
<accession>T1UM37</accession>
<dbReference type="InterPro" id="IPR003470">
    <property type="entry name" value="Adeno_E3_CR2"/>
</dbReference>
<feature type="region of interest" description="Disordered" evidence="4">
    <location>
        <begin position="348"/>
        <end position="369"/>
    </location>
</feature>
<evidence type="ECO:0000259" key="7">
    <source>
        <dbReference type="Pfam" id="PF02440"/>
    </source>
</evidence>
<feature type="region of interest" description="Disordered" evidence="4">
    <location>
        <begin position="210"/>
        <end position="239"/>
    </location>
</feature>
<evidence type="ECO:0000313" key="9">
    <source>
        <dbReference type="Proteomes" id="UP000165543"/>
    </source>
</evidence>
<evidence type="ECO:0000313" key="8">
    <source>
        <dbReference type="EMBL" id="AGT77573.1"/>
    </source>
</evidence>
<keyword evidence="2" id="KW-0244">Early protein</keyword>
<feature type="domain" description="Adenovirus E3 region protein CR1" evidence="7">
    <location>
        <begin position="243"/>
        <end position="323"/>
    </location>
</feature>
<evidence type="ECO:0000259" key="6">
    <source>
        <dbReference type="Pfam" id="PF02439"/>
    </source>
</evidence>
<reference evidence="8 9" key="1">
    <citation type="submission" date="2013-05" db="EMBL/GenBank/DDBJ databases">
        <authorList>
            <person name="Madupu R."/>
            <person name="Halpin R."/>
            <person name="Fedorova N."/>
            <person name="Tsitrin T."/>
            <person name="Stockwell T."/>
            <person name="Amedeo P."/>
            <person name="Appalla L."/>
            <person name="Bishop B."/>
            <person name="Edworthy P."/>
            <person name="Gupta N."/>
            <person name="Hoover J."/>
            <person name="Katzel D."/>
            <person name="Li K."/>
            <person name="Schobel S."/>
            <person name="Shrivastava S."/>
            <person name="Thovarai V."/>
            <person name="Wang S."/>
            <person name="Dehghan S."/>
            <person name="Singh S."/>
            <person name="Liu E.B."/>
            <person name="Seto J."/>
            <person name="Jones M.S."/>
            <person name="Kajon A."/>
            <person name="Gray G."/>
            <person name="Kowalski R."/>
            <person name="Romanowski E."/>
            <person name="Chodosh J."/>
            <person name="Wentworth D.E."/>
            <person name="Seto D."/>
        </authorList>
    </citation>
    <scope>NUCLEOTIDE SEQUENCE [LARGE SCALE GENOMIC DNA]</scope>
    <source>
        <strain evidence="8">Human/DEU/HEIM_00095/1988/NEW[P67H37F45]</strain>
    </source>
</reference>
<gene>
    <name evidence="8" type="primary">E3</name>
    <name evidence="8" type="ORF">H648_40392gpE3</name>
</gene>
<dbReference type="Proteomes" id="UP000165543">
    <property type="component" value="Segment"/>
</dbReference>
<proteinExistence type="inferred from homology"/>
<dbReference type="Pfam" id="PF02440">
    <property type="entry name" value="Adeno_E3_CR1"/>
    <property type="match status" value="3"/>
</dbReference>
<name>T1UM37_9ADEN</name>
<feature type="domain" description="Adenovirus E3 region protein CR1" evidence="7">
    <location>
        <begin position="118"/>
        <end position="199"/>
    </location>
</feature>
<evidence type="ECO:0000256" key="5">
    <source>
        <dbReference type="SAM" id="Phobius"/>
    </source>
</evidence>
<keyword evidence="5" id="KW-0812">Transmembrane</keyword>
<feature type="compositionally biased region" description="Basic and acidic residues" evidence="4">
    <location>
        <begin position="210"/>
        <end position="222"/>
    </location>
</feature>
<evidence type="ECO:0000256" key="3">
    <source>
        <dbReference type="ARBA" id="ARBA00023180"/>
    </source>
</evidence>
<evidence type="ECO:0000256" key="4">
    <source>
        <dbReference type="SAM" id="MobiDB-lite"/>
    </source>
</evidence>
<dbReference type="Pfam" id="PF02439">
    <property type="entry name" value="Adeno_E3_CR2"/>
    <property type="match status" value="1"/>
</dbReference>
<comment type="similarity">
    <text evidence="1">Belongs to the adenoviridae E3_20 family.</text>
</comment>
<sequence>MNTLTSVVLLSLLVVNVEPADPIIVNVDWGKNLTLEGPKETPVEWWGGRNIQQLCIGNQTKHKELRHTCNIQNITLLSVNTSFNGDYFGFKNDNSGMKHYKVTVIPPKPTTRKPLPPPHYVNATMGQNLTLVGPANIPVTWLGEFGTLCEGKKILHEELNHTCNEQNLTLLFVNMTHNGPYFGFGKDNVDREQYEVSIISLFKVGAGQKKIDKGQRTEDKTKFNSGDLGRKQPRPKKKDIVDEVQVKSGNNQTLIGPPGKNVDWIKLSSGSDAVVTLCKGDTWIKHSCNGSNVTLINVTKPYEGSYYGSSDDGSSHYKVTVYDLYKATKTKSNVRPYTTKSTTVNATDGNGLKNALRQENDGQTENEQESKIPSATVAIVVGVIAGFITLIIVILCYICCRKRPRAYNHMVDPLLSFSY</sequence>
<keyword evidence="5" id="KW-1133">Transmembrane helix</keyword>